<sequence length="191" mass="21059">MIKEKSISINLVDHFLISTSYDLDNRLSGSVIYICEHNSKGALGLVINKPTEFTLGNLFEKINLKLEISTIKDKTVFFGGAVQSDCGFILHSCNGNYSSTIKLGELALTTSKDILQDVANGKGPNRLLISLGYSGWEAGQLEDEIYNNDWISVPADSNIIFDLPPKERYRAALGLLGLKEQTSLVDYACYD</sequence>
<dbReference type="OrthoDB" id="9807486at2"/>
<dbReference type="STRING" id="1208921.ST1E_0055"/>
<comment type="similarity">
    <text evidence="1 2">Belongs to the UPF0301 (AlgH) family.</text>
</comment>
<organism evidence="3 4">
    <name type="scientific">Candidatus Kinetoplastidibacterium galati TCC219</name>
    <dbReference type="NCBI Taxonomy" id="1208921"/>
    <lineage>
        <taxon>Bacteria</taxon>
        <taxon>Pseudomonadati</taxon>
        <taxon>Pseudomonadota</taxon>
        <taxon>Betaproteobacteria</taxon>
        <taxon>Candidatus Kinetoplastidibacterium</taxon>
    </lineage>
</organism>
<dbReference type="SUPFAM" id="SSF143456">
    <property type="entry name" value="VC0467-like"/>
    <property type="match status" value="1"/>
</dbReference>
<evidence type="ECO:0000256" key="1">
    <source>
        <dbReference type="ARBA" id="ARBA00009600"/>
    </source>
</evidence>
<protein>
    <recommendedName>
        <fullName evidence="2">UPF0301 protein ST1E_0055</fullName>
    </recommendedName>
</protein>
<keyword evidence="4" id="KW-1185">Reference proteome</keyword>
<gene>
    <name evidence="3" type="ORF">ST1E_0055</name>
</gene>
<evidence type="ECO:0000313" key="4">
    <source>
        <dbReference type="Proteomes" id="UP000011658"/>
    </source>
</evidence>
<dbReference type="KEGG" id="kga:ST1E_0055"/>
<name>M1L9X3_9PROT</name>
<evidence type="ECO:0000256" key="2">
    <source>
        <dbReference type="HAMAP-Rule" id="MF_00758"/>
    </source>
</evidence>
<dbReference type="PATRIC" id="fig|1208921.3.peg.614"/>
<dbReference type="GO" id="GO:0005829">
    <property type="term" value="C:cytosol"/>
    <property type="evidence" value="ECO:0007669"/>
    <property type="project" value="TreeGrafter"/>
</dbReference>
<reference evidence="3 4" key="1">
    <citation type="journal article" date="2013" name="Genome Biol. Evol.">
        <title>Genome evolution and phylogenomic analysis of candidatus kinetoplastibacterium, the betaproteobacterial endosymbionts of strigomonas and angomonas.</title>
        <authorList>
            <person name="Alves J.M."/>
            <person name="Serrano M.G."/>
            <person name="Maia da Silva F."/>
            <person name="Voegtly L.J."/>
            <person name="Matveyev A.V."/>
            <person name="Teixeira M.M."/>
            <person name="Camargo E.P."/>
            <person name="Buck G.A."/>
        </authorList>
    </citation>
    <scope>NUCLEOTIDE SEQUENCE [LARGE SCALE GENOMIC DNA]</scope>
    <source>
        <strain evidence="3 4">TCC219</strain>
    </source>
</reference>
<dbReference type="Pfam" id="PF02622">
    <property type="entry name" value="DUF179"/>
    <property type="match status" value="1"/>
</dbReference>
<dbReference type="Proteomes" id="UP000011658">
    <property type="component" value="Chromosome"/>
</dbReference>
<dbReference type="EMBL" id="CP003806">
    <property type="protein sequence ID" value="AGF49323.1"/>
    <property type="molecule type" value="Genomic_DNA"/>
</dbReference>
<dbReference type="PANTHER" id="PTHR30327:SF1">
    <property type="entry name" value="UPF0301 PROTEIN YQGE"/>
    <property type="match status" value="1"/>
</dbReference>
<dbReference type="HOGENOM" id="CLU_057596_1_0_4"/>
<proteinExistence type="inferred from homology"/>
<dbReference type="InterPro" id="IPR003774">
    <property type="entry name" value="AlgH-like"/>
</dbReference>
<dbReference type="Gene3D" id="3.40.1740.10">
    <property type="entry name" value="VC0467-like"/>
    <property type="match status" value="1"/>
</dbReference>
<evidence type="ECO:0000313" key="3">
    <source>
        <dbReference type="EMBL" id="AGF49323.1"/>
    </source>
</evidence>
<dbReference type="HAMAP" id="MF_00758">
    <property type="entry name" value="UPF0301"/>
    <property type="match status" value="1"/>
</dbReference>
<dbReference type="eggNOG" id="COG1678">
    <property type="taxonomic scope" value="Bacteria"/>
</dbReference>
<accession>M1L9X3</accession>
<dbReference type="AlphaFoldDB" id="M1L9X3"/>
<dbReference type="RefSeq" id="WP_015389807.1">
    <property type="nucleotide sequence ID" value="NC_020284.1"/>
</dbReference>
<dbReference type="PANTHER" id="PTHR30327">
    <property type="entry name" value="UNCHARACTERIZED PROTEIN YQGE"/>
    <property type="match status" value="1"/>
</dbReference>